<dbReference type="NCBIfam" id="TIGR01850">
    <property type="entry name" value="argC"/>
    <property type="match status" value="1"/>
</dbReference>
<comment type="catalytic activity">
    <reaction evidence="5">
        <text>N-acetyl-L-glutamate 5-semialdehyde + phosphate + NADP(+) = N-acetyl-L-glutamyl 5-phosphate + NADPH + H(+)</text>
        <dbReference type="Rhea" id="RHEA:21588"/>
        <dbReference type="ChEBI" id="CHEBI:15378"/>
        <dbReference type="ChEBI" id="CHEBI:29123"/>
        <dbReference type="ChEBI" id="CHEBI:43474"/>
        <dbReference type="ChEBI" id="CHEBI:57783"/>
        <dbReference type="ChEBI" id="CHEBI:57936"/>
        <dbReference type="ChEBI" id="CHEBI:58349"/>
        <dbReference type="EC" id="1.2.1.38"/>
    </reaction>
</comment>
<evidence type="ECO:0000256" key="3">
    <source>
        <dbReference type="ARBA" id="ARBA00022857"/>
    </source>
</evidence>
<name>K9EDB2_9ACTO</name>
<comment type="similarity">
    <text evidence="5">Belongs to the NAGSA dehydrogenase family. Type 1 subfamily.</text>
</comment>
<comment type="subcellular location">
    <subcellularLocation>
        <location evidence="5">Cytoplasm</location>
    </subcellularLocation>
</comment>
<keyword evidence="8" id="KW-1185">Reference proteome</keyword>
<dbReference type="Gene3D" id="3.30.360.10">
    <property type="entry name" value="Dihydrodipicolinate Reductase, domain 2"/>
    <property type="match status" value="1"/>
</dbReference>
<dbReference type="CDD" id="cd23934">
    <property type="entry name" value="AGPR_1_C"/>
    <property type="match status" value="1"/>
</dbReference>
<proteinExistence type="inferred from homology"/>
<feature type="domain" description="Semialdehyde dehydrogenase NAD-binding" evidence="6">
    <location>
        <begin position="3"/>
        <end position="137"/>
    </location>
</feature>
<dbReference type="AlphaFoldDB" id="K9EDB2"/>
<dbReference type="EMBL" id="AGWL01000008">
    <property type="protein sequence ID" value="EKU94698.1"/>
    <property type="molecule type" value="Genomic_DNA"/>
</dbReference>
<keyword evidence="5" id="KW-0963">Cytoplasm</keyword>
<dbReference type="Pfam" id="PF01118">
    <property type="entry name" value="Semialdhyde_dh"/>
    <property type="match status" value="1"/>
</dbReference>
<sequence>MFSVGIAGATGYAAGELLSILAGHPELEPALLCAGTSRGKLRDFHPHLRTYADLEVEETNARRLARNDVVVLGLPHAHAGKIAADIEAENPRCRIVDLSADHRLENEADWHAFYPGDYYGSWTYGVPELLRRDGPSHRERLKQAKNIAAPGCNASAVIFATQPAVAAGLTDGTGITATLAVGYSGAGKTPKPNLIFSEAIESAAPYKVGGTHRHIPEIAQALRTAGGVTRSLSMTPILVPMSRGIVAVVTIPLRDAVSADDVENAYRNAYENEKFVQLCDAPPSTGLVRGSNAALVYATLNRDGEAITAVCAIDNLMKGTAGAAIQSLNLALGLDESTGLKQNGMAP</sequence>
<feature type="active site" evidence="5">
    <location>
        <position position="152"/>
    </location>
</feature>
<dbReference type="SMART" id="SM00859">
    <property type="entry name" value="Semialdhyde_dh"/>
    <property type="match status" value="1"/>
</dbReference>
<comment type="pathway">
    <text evidence="5">Amino-acid biosynthesis; L-arginine biosynthesis; N(2)-acetyl-L-ornithine from L-glutamate: step 3/4.</text>
</comment>
<dbReference type="HOGENOM" id="CLU_006384_0_0_11"/>
<evidence type="ECO:0000313" key="7">
    <source>
        <dbReference type="EMBL" id="EKU94698.1"/>
    </source>
</evidence>
<dbReference type="GO" id="GO:0005737">
    <property type="term" value="C:cytoplasm"/>
    <property type="evidence" value="ECO:0007669"/>
    <property type="project" value="UniProtKB-SubCell"/>
</dbReference>
<dbReference type="CDD" id="cd24148">
    <property type="entry name" value="AGPR_1_actinobacAGPR_like"/>
    <property type="match status" value="1"/>
</dbReference>
<dbReference type="GO" id="GO:0006526">
    <property type="term" value="P:L-arginine biosynthetic process"/>
    <property type="evidence" value="ECO:0007669"/>
    <property type="project" value="UniProtKB-UniRule"/>
</dbReference>
<dbReference type="PANTHER" id="PTHR32338:SF10">
    <property type="entry name" value="N-ACETYL-GAMMA-GLUTAMYL-PHOSPHATE REDUCTASE, CHLOROPLASTIC-RELATED"/>
    <property type="match status" value="1"/>
</dbReference>
<keyword evidence="3 5" id="KW-0521">NADP</keyword>
<comment type="caution">
    <text evidence="7">The sequence shown here is derived from an EMBL/GenBank/DDBJ whole genome shotgun (WGS) entry which is preliminary data.</text>
</comment>
<dbReference type="GO" id="GO:0070401">
    <property type="term" value="F:NADP+ binding"/>
    <property type="evidence" value="ECO:0007669"/>
    <property type="project" value="InterPro"/>
</dbReference>
<protein>
    <recommendedName>
        <fullName evidence="5">N-acetyl-gamma-glutamyl-phosphate reductase</fullName>
        <shortName evidence="5">AGPR</shortName>
        <ecNumber evidence="5">1.2.1.38</ecNumber>
    </recommendedName>
    <alternativeName>
        <fullName evidence="5">N-acetyl-glutamate semialdehyde dehydrogenase</fullName>
        <shortName evidence="5">NAGSA dehydrogenase</shortName>
    </alternativeName>
</protein>
<dbReference type="Proteomes" id="UP000009888">
    <property type="component" value="Unassembled WGS sequence"/>
</dbReference>
<dbReference type="InterPro" id="IPR000534">
    <property type="entry name" value="Semialdehyde_DH_NAD-bd"/>
</dbReference>
<dbReference type="SUPFAM" id="SSF55347">
    <property type="entry name" value="Glyceraldehyde-3-phosphate dehydrogenase-like, C-terminal domain"/>
    <property type="match status" value="1"/>
</dbReference>
<dbReference type="Gene3D" id="3.40.50.720">
    <property type="entry name" value="NAD(P)-binding Rossmann-like Domain"/>
    <property type="match status" value="1"/>
</dbReference>
<dbReference type="GO" id="GO:0051287">
    <property type="term" value="F:NAD binding"/>
    <property type="evidence" value="ECO:0007669"/>
    <property type="project" value="InterPro"/>
</dbReference>
<accession>K9EDB2</accession>
<keyword evidence="1 5" id="KW-0055">Arginine biosynthesis</keyword>
<reference evidence="7 8" key="1">
    <citation type="submission" date="2012-09" db="EMBL/GenBank/DDBJ databases">
        <title>The Genome Sequence of Actinobaculum massiliae ACS-171-V-COL2.</title>
        <authorList>
            <consortium name="The Broad Institute Genome Sequencing Platform"/>
            <person name="Earl A."/>
            <person name="Ward D."/>
            <person name="Feldgarden M."/>
            <person name="Gevers D."/>
            <person name="Saerens B."/>
            <person name="Vaneechoutte M."/>
            <person name="Walker B."/>
            <person name="Young S.K."/>
            <person name="Zeng Q."/>
            <person name="Gargeya S."/>
            <person name="Fitzgerald M."/>
            <person name="Haas B."/>
            <person name="Abouelleil A."/>
            <person name="Alvarado L."/>
            <person name="Arachchi H.M."/>
            <person name="Berlin A."/>
            <person name="Chapman S.B."/>
            <person name="Goldberg J."/>
            <person name="Griggs A."/>
            <person name="Gujja S."/>
            <person name="Hansen M."/>
            <person name="Howarth C."/>
            <person name="Imamovic A."/>
            <person name="Larimer J."/>
            <person name="McCowen C."/>
            <person name="Montmayeur A."/>
            <person name="Murphy C."/>
            <person name="Neiman D."/>
            <person name="Pearson M."/>
            <person name="Priest M."/>
            <person name="Roberts A."/>
            <person name="Saif S."/>
            <person name="Shea T."/>
            <person name="Sisk P."/>
            <person name="Sykes S."/>
            <person name="Wortman J."/>
            <person name="Nusbaum C."/>
            <person name="Birren B."/>
        </authorList>
    </citation>
    <scope>NUCLEOTIDE SEQUENCE [LARGE SCALE GENOMIC DNA]</scope>
    <source>
        <strain evidence="8">ACS-171-V-Col2</strain>
    </source>
</reference>
<evidence type="ECO:0000259" key="6">
    <source>
        <dbReference type="SMART" id="SM00859"/>
    </source>
</evidence>
<dbReference type="EC" id="1.2.1.38" evidence="5"/>
<evidence type="ECO:0000256" key="2">
    <source>
        <dbReference type="ARBA" id="ARBA00022605"/>
    </source>
</evidence>
<dbReference type="eggNOG" id="COG0002">
    <property type="taxonomic scope" value="Bacteria"/>
</dbReference>
<dbReference type="InterPro" id="IPR058924">
    <property type="entry name" value="AGPR_dimerisation_dom"/>
</dbReference>
<evidence type="ECO:0000256" key="5">
    <source>
        <dbReference type="HAMAP-Rule" id="MF_00150"/>
    </source>
</evidence>
<dbReference type="PANTHER" id="PTHR32338">
    <property type="entry name" value="N-ACETYL-GAMMA-GLUTAMYL-PHOSPHATE REDUCTASE, CHLOROPLASTIC-RELATED-RELATED"/>
    <property type="match status" value="1"/>
</dbReference>
<dbReference type="STRING" id="202789.GCA_001457435_00459"/>
<dbReference type="UniPathway" id="UPA00068">
    <property type="reaction ID" value="UER00108"/>
</dbReference>
<dbReference type="RefSeq" id="WP_007001850.1">
    <property type="nucleotide sequence ID" value="NZ_JH992956.1"/>
</dbReference>
<dbReference type="InterPro" id="IPR000706">
    <property type="entry name" value="AGPR_type-1"/>
</dbReference>
<dbReference type="PATRIC" id="fig|883066.3.peg.1707"/>
<dbReference type="Pfam" id="PF22698">
    <property type="entry name" value="Semialdhyde_dhC_1"/>
    <property type="match status" value="1"/>
</dbReference>
<organism evidence="7 8">
    <name type="scientific">Actinobaculum massiliense ACS-171-V-Col2</name>
    <dbReference type="NCBI Taxonomy" id="883066"/>
    <lineage>
        <taxon>Bacteria</taxon>
        <taxon>Bacillati</taxon>
        <taxon>Actinomycetota</taxon>
        <taxon>Actinomycetes</taxon>
        <taxon>Actinomycetales</taxon>
        <taxon>Actinomycetaceae</taxon>
        <taxon>Actinobaculum</taxon>
    </lineage>
</organism>
<dbReference type="SUPFAM" id="SSF51735">
    <property type="entry name" value="NAD(P)-binding Rossmann-fold domains"/>
    <property type="match status" value="1"/>
</dbReference>
<evidence type="ECO:0000256" key="4">
    <source>
        <dbReference type="ARBA" id="ARBA00023002"/>
    </source>
</evidence>
<dbReference type="HAMAP" id="MF_00150">
    <property type="entry name" value="ArgC_type1"/>
    <property type="match status" value="1"/>
</dbReference>
<dbReference type="InterPro" id="IPR050085">
    <property type="entry name" value="AGPR"/>
</dbReference>
<gene>
    <name evidence="5" type="primary">argC</name>
    <name evidence="7" type="ORF">HMPREF9233_01645</name>
</gene>
<keyword evidence="2 5" id="KW-0028">Amino-acid biosynthesis</keyword>
<dbReference type="GO" id="GO:0003942">
    <property type="term" value="F:N-acetyl-gamma-glutamyl-phosphate reductase activity"/>
    <property type="evidence" value="ECO:0007669"/>
    <property type="project" value="UniProtKB-UniRule"/>
</dbReference>
<keyword evidence="4 5" id="KW-0560">Oxidoreductase</keyword>
<evidence type="ECO:0000313" key="8">
    <source>
        <dbReference type="Proteomes" id="UP000009888"/>
    </source>
</evidence>
<dbReference type="InterPro" id="IPR036291">
    <property type="entry name" value="NAD(P)-bd_dom_sf"/>
</dbReference>
<comment type="function">
    <text evidence="5">Catalyzes the NADPH-dependent reduction of N-acetyl-5-glutamyl phosphate to yield N-acetyl-L-glutamate 5-semialdehyde.</text>
</comment>
<evidence type="ECO:0000256" key="1">
    <source>
        <dbReference type="ARBA" id="ARBA00022571"/>
    </source>
</evidence>